<reference evidence="2 3" key="1">
    <citation type="journal article" date="2021" name="Syst. Appl. Microbiol.">
        <title>Pseudomonas lalucatii sp. nov. isolated from Vallgornera, a karstic cave in Mallorca, Western Mediterranean.</title>
        <authorList>
            <person name="Busquets A."/>
            <person name="Mulet M."/>
            <person name="Gomila M."/>
            <person name="Garcia-Valdes E."/>
        </authorList>
    </citation>
    <scope>NUCLEOTIDE SEQUENCE [LARGE SCALE GENOMIC DNA]</scope>
    <source>
        <strain evidence="2 3">R1b54</strain>
    </source>
</reference>
<accession>A0ABS5Q1I8</accession>
<evidence type="ECO:0000313" key="2">
    <source>
        <dbReference type="EMBL" id="MBS7661979.1"/>
    </source>
</evidence>
<organism evidence="2 3">
    <name type="scientific">Pseudomonas lalucatii</name>
    <dbReference type="NCBI Taxonomy" id="1424203"/>
    <lineage>
        <taxon>Bacteria</taxon>
        <taxon>Pseudomonadati</taxon>
        <taxon>Pseudomonadota</taxon>
        <taxon>Gammaproteobacteria</taxon>
        <taxon>Pseudomonadales</taxon>
        <taxon>Pseudomonadaceae</taxon>
        <taxon>Pseudomonas</taxon>
    </lineage>
</organism>
<proteinExistence type="predicted"/>
<dbReference type="EMBL" id="JADPMV010000001">
    <property type="protein sequence ID" value="MBS7661979.1"/>
    <property type="molecule type" value="Genomic_DNA"/>
</dbReference>
<protein>
    <submittedName>
        <fullName evidence="2">Uncharacterized protein</fullName>
    </submittedName>
</protein>
<sequence>MTENSRMGTLSLPIRDGAPAATPTVNIETKPIVMKSKNHEKQKNSGLCRAFFYGSINQTTS</sequence>
<name>A0ABS5Q1I8_9PSED</name>
<evidence type="ECO:0000256" key="1">
    <source>
        <dbReference type="SAM" id="MobiDB-lite"/>
    </source>
</evidence>
<comment type="caution">
    <text evidence="2">The sequence shown here is derived from an EMBL/GenBank/DDBJ whole genome shotgun (WGS) entry which is preliminary data.</text>
</comment>
<dbReference type="RefSeq" id="WP_213639291.1">
    <property type="nucleotide sequence ID" value="NZ_JADPMV010000001.1"/>
</dbReference>
<gene>
    <name evidence="2" type="ORF">I0D00_08515</name>
</gene>
<dbReference type="Proteomes" id="UP001196601">
    <property type="component" value="Unassembled WGS sequence"/>
</dbReference>
<feature type="region of interest" description="Disordered" evidence="1">
    <location>
        <begin position="1"/>
        <end position="23"/>
    </location>
</feature>
<keyword evidence="3" id="KW-1185">Reference proteome</keyword>
<evidence type="ECO:0000313" key="3">
    <source>
        <dbReference type="Proteomes" id="UP001196601"/>
    </source>
</evidence>